<keyword evidence="3" id="KW-1185">Reference proteome</keyword>
<reference evidence="2 3" key="1">
    <citation type="submission" date="2011-06" db="EMBL/GenBank/DDBJ databases">
        <title>The draft genome of Thiocapsa marina 5811.</title>
        <authorList>
            <consortium name="US DOE Joint Genome Institute (JGI-PGF)"/>
            <person name="Lucas S."/>
            <person name="Han J."/>
            <person name="Cheng J.-F."/>
            <person name="Goodwin L."/>
            <person name="Pitluck S."/>
            <person name="Peters L."/>
            <person name="Land M.L."/>
            <person name="Hauser L."/>
            <person name="Vogl K."/>
            <person name="Liu Z."/>
            <person name="Imhoff J."/>
            <person name="Thiel V."/>
            <person name="Frigaard N.-U."/>
            <person name="Bryant D."/>
            <person name="Woyke T.J."/>
        </authorList>
    </citation>
    <scope>NUCLEOTIDE SEQUENCE [LARGE SCALE GENOMIC DNA]</scope>
    <source>
        <strain evidence="2 3">5811</strain>
    </source>
</reference>
<evidence type="ECO:0000256" key="1">
    <source>
        <dbReference type="SAM" id="MobiDB-lite"/>
    </source>
</evidence>
<dbReference type="AlphaFoldDB" id="F9UBZ4"/>
<gene>
    <name evidence="2" type="ORF">ThimaDRAFT_2446</name>
</gene>
<accession>F9UBZ4</accession>
<evidence type="ECO:0000313" key="3">
    <source>
        <dbReference type="Proteomes" id="UP000005459"/>
    </source>
</evidence>
<feature type="compositionally biased region" description="Basic and acidic residues" evidence="1">
    <location>
        <begin position="62"/>
        <end position="81"/>
    </location>
</feature>
<evidence type="ECO:0000313" key="2">
    <source>
        <dbReference type="EMBL" id="EGV18462.1"/>
    </source>
</evidence>
<feature type="region of interest" description="Disordered" evidence="1">
    <location>
        <begin position="61"/>
        <end position="81"/>
    </location>
</feature>
<dbReference type="Proteomes" id="UP000005459">
    <property type="component" value="Unassembled WGS sequence"/>
</dbReference>
<protein>
    <submittedName>
        <fullName evidence="2">Uncharacterized protein</fullName>
    </submittedName>
</protein>
<sequence length="81" mass="9116">MRSDNASRLRGTDIASRSRLIPQYRPKCRVFVQRYRENMQLGLVLADEEDAIGTVLAQPGADAERGAAEQCLRPEQRDIDA</sequence>
<dbReference type="STRING" id="768671.ThimaDRAFT_2446"/>
<proteinExistence type="predicted"/>
<dbReference type="EMBL" id="AFWV01000007">
    <property type="protein sequence ID" value="EGV18462.1"/>
    <property type="molecule type" value="Genomic_DNA"/>
</dbReference>
<organism evidence="2 3">
    <name type="scientific">Thiocapsa marina 5811</name>
    <dbReference type="NCBI Taxonomy" id="768671"/>
    <lineage>
        <taxon>Bacteria</taxon>
        <taxon>Pseudomonadati</taxon>
        <taxon>Pseudomonadota</taxon>
        <taxon>Gammaproteobacteria</taxon>
        <taxon>Chromatiales</taxon>
        <taxon>Chromatiaceae</taxon>
        <taxon>Thiocapsa</taxon>
    </lineage>
</organism>
<name>F9UBZ4_9GAMM</name>